<dbReference type="InterPro" id="IPR006260">
    <property type="entry name" value="TonB/TolA_C"/>
</dbReference>
<evidence type="ECO:0000256" key="4">
    <source>
        <dbReference type="ARBA" id="ARBA00022475"/>
    </source>
</evidence>
<feature type="domain" description="TonB C-terminal" evidence="10">
    <location>
        <begin position="179"/>
        <end position="273"/>
    </location>
</feature>
<dbReference type="RefSeq" id="WP_106070007.1">
    <property type="nucleotide sequence ID" value="NZ_CP027234.1"/>
</dbReference>
<dbReference type="PANTHER" id="PTHR33446">
    <property type="entry name" value="PROTEIN TONB-RELATED"/>
    <property type="match status" value="1"/>
</dbReference>
<comment type="similarity">
    <text evidence="2">Belongs to the TonB family.</text>
</comment>
<dbReference type="GO" id="GO:0015891">
    <property type="term" value="P:siderophore transport"/>
    <property type="evidence" value="ECO:0007669"/>
    <property type="project" value="InterPro"/>
</dbReference>
<keyword evidence="7" id="KW-0653">Protein transport</keyword>
<dbReference type="KEGG" id="bhf:C3V43_12000"/>
<evidence type="ECO:0000259" key="10">
    <source>
        <dbReference type="PROSITE" id="PS52015"/>
    </source>
</evidence>
<dbReference type="Pfam" id="PF07661">
    <property type="entry name" value="MORN_2"/>
    <property type="match status" value="2"/>
</dbReference>
<evidence type="ECO:0000256" key="9">
    <source>
        <dbReference type="ARBA" id="ARBA00023136"/>
    </source>
</evidence>
<keyword evidence="3" id="KW-0813">Transport</keyword>
<dbReference type="Pfam" id="PF03544">
    <property type="entry name" value="TonB_C"/>
    <property type="match status" value="1"/>
</dbReference>
<organism evidence="11 12">
    <name type="scientific">Prevotella heparinolytica</name>
    <dbReference type="NCBI Taxonomy" id="28113"/>
    <lineage>
        <taxon>Bacteria</taxon>
        <taxon>Pseudomonadati</taxon>
        <taxon>Bacteroidota</taxon>
        <taxon>Bacteroidia</taxon>
        <taxon>Bacteroidales</taxon>
        <taxon>Bacteroidaceae</taxon>
        <taxon>Bacteroides</taxon>
    </lineage>
</organism>
<evidence type="ECO:0000256" key="1">
    <source>
        <dbReference type="ARBA" id="ARBA00004383"/>
    </source>
</evidence>
<dbReference type="EMBL" id="SLXB01000012">
    <property type="protein sequence ID" value="TCO91634.1"/>
    <property type="molecule type" value="Genomic_DNA"/>
</dbReference>
<sequence>MKRLILIFTLLSSMSSAFTQEKVWLDKNDQWIADSTKAIRYALVAQTSPNSIKVEEYTLEGQKKDIWHFSDYNSNPRRRIREGIHIAFHANGKDSLTEVYSNNKLEGEAITYYPNSSIHFVMNYKNGRLNGKLLQYYPDGKLHREEDYSNNECTNGKLFDESGTEIEHQPYFRFPSFPGGIQTIRELITNIIIYPEKARKKKVEGRVLLQFTVDTEGKMVNPQILQSVRHDIDSEAIRAFNSIAKAHRWLPGYQDGKAKNVRFVVPIYFTTPK</sequence>
<dbReference type="AlphaFoldDB" id="A0A2R3MU06"/>
<keyword evidence="8" id="KW-1133">Transmembrane helix</keyword>
<dbReference type="GO" id="GO:0030288">
    <property type="term" value="C:outer membrane-bounded periplasmic space"/>
    <property type="evidence" value="ECO:0007669"/>
    <property type="project" value="InterPro"/>
</dbReference>
<evidence type="ECO:0000256" key="3">
    <source>
        <dbReference type="ARBA" id="ARBA00022448"/>
    </source>
</evidence>
<dbReference type="SUPFAM" id="SSF74653">
    <property type="entry name" value="TolA/TonB C-terminal domain"/>
    <property type="match status" value="1"/>
</dbReference>
<dbReference type="GeneID" id="94549141"/>
<keyword evidence="5" id="KW-0997">Cell inner membrane</keyword>
<proteinExistence type="inferred from homology"/>
<evidence type="ECO:0000256" key="7">
    <source>
        <dbReference type="ARBA" id="ARBA00022927"/>
    </source>
</evidence>
<dbReference type="Proteomes" id="UP000295600">
    <property type="component" value="Unassembled WGS sequence"/>
</dbReference>
<gene>
    <name evidence="11" type="ORF">EV202_11248</name>
</gene>
<protein>
    <submittedName>
        <fullName evidence="11">TonB family protein</fullName>
    </submittedName>
</protein>
<evidence type="ECO:0000256" key="5">
    <source>
        <dbReference type="ARBA" id="ARBA00022519"/>
    </source>
</evidence>
<accession>A0A2R3MU06</accession>
<dbReference type="InterPro" id="IPR003538">
    <property type="entry name" value="TonB"/>
</dbReference>
<evidence type="ECO:0000256" key="2">
    <source>
        <dbReference type="ARBA" id="ARBA00006555"/>
    </source>
</evidence>
<dbReference type="InterPro" id="IPR011652">
    <property type="entry name" value="MORN_2"/>
</dbReference>
<evidence type="ECO:0000313" key="11">
    <source>
        <dbReference type="EMBL" id="TCO91634.1"/>
    </source>
</evidence>
<evidence type="ECO:0000256" key="8">
    <source>
        <dbReference type="ARBA" id="ARBA00022989"/>
    </source>
</evidence>
<dbReference type="Gene3D" id="3.30.1150.10">
    <property type="match status" value="1"/>
</dbReference>
<dbReference type="GO" id="GO:0015031">
    <property type="term" value="P:protein transport"/>
    <property type="evidence" value="ECO:0007669"/>
    <property type="project" value="UniProtKB-KW"/>
</dbReference>
<dbReference type="GO" id="GO:0031992">
    <property type="term" value="F:energy transducer activity"/>
    <property type="evidence" value="ECO:0007669"/>
    <property type="project" value="InterPro"/>
</dbReference>
<dbReference type="PROSITE" id="PS52015">
    <property type="entry name" value="TONB_CTD"/>
    <property type="match status" value="1"/>
</dbReference>
<dbReference type="Gene3D" id="2.20.110.10">
    <property type="entry name" value="Histone H3 K4-specific methyltransferase SET7/9 N-terminal domain"/>
    <property type="match status" value="1"/>
</dbReference>
<dbReference type="GO" id="GO:0055085">
    <property type="term" value="P:transmembrane transport"/>
    <property type="evidence" value="ECO:0007669"/>
    <property type="project" value="InterPro"/>
</dbReference>
<keyword evidence="6" id="KW-0812">Transmembrane</keyword>
<comment type="caution">
    <text evidence="11">The sequence shown here is derived from an EMBL/GenBank/DDBJ whole genome shotgun (WGS) entry which is preliminary data.</text>
</comment>
<dbReference type="PANTHER" id="PTHR33446:SF2">
    <property type="entry name" value="PROTEIN TONB"/>
    <property type="match status" value="1"/>
</dbReference>
<dbReference type="PRINTS" id="PR01374">
    <property type="entry name" value="TONBPROTEIN"/>
</dbReference>
<dbReference type="InterPro" id="IPR037682">
    <property type="entry name" value="TonB_C"/>
</dbReference>
<name>A0A2R3MU06_9BACE</name>
<reference evidence="11 12" key="1">
    <citation type="submission" date="2019-03" db="EMBL/GenBank/DDBJ databases">
        <title>Genomic Encyclopedia of Type Strains, Phase IV (KMG-IV): sequencing the most valuable type-strain genomes for metagenomic binning, comparative biology and taxonomic classification.</title>
        <authorList>
            <person name="Goeker M."/>
        </authorList>
    </citation>
    <scope>NUCLEOTIDE SEQUENCE [LARGE SCALE GENOMIC DNA]</scope>
    <source>
        <strain evidence="11 12">DSM 23917</strain>
    </source>
</reference>
<dbReference type="NCBIfam" id="TIGR01352">
    <property type="entry name" value="tonB_Cterm"/>
    <property type="match status" value="1"/>
</dbReference>
<evidence type="ECO:0000313" key="12">
    <source>
        <dbReference type="Proteomes" id="UP000295600"/>
    </source>
</evidence>
<keyword evidence="9" id="KW-0472">Membrane</keyword>
<dbReference type="GO" id="GO:0098797">
    <property type="term" value="C:plasma membrane protein complex"/>
    <property type="evidence" value="ECO:0007669"/>
    <property type="project" value="TreeGrafter"/>
</dbReference>
<comment type="subcellular location">
    <subcellularLocation>
        <location evidence="1">Cell inner membrane</location>
        <topology evidence="1">Single-pass membrane protein</topology>
        <orientation evidence="1">Periplasmic side</orientation>
    </subcellularLocation>
</comment>
<keyword evidence="4" id="KW-1003">Cell membrane</keyword>
<dbReference type="InterPro" id="IPR051045">
    <property type="entry name" value="TonB-dependent_transducer"/>
</dbReference>
<evidence type="ECO:0000256" key="6">
    <source>
        <dbReference type="ARBA" id="ARBA00022692"/>
    </source>
</evidence>
<dbReference type="SUPFAM" id="SSF82185">
    <property type="entry name" value="Histone H3 K4-specific methyltransferase SET7/9 N-terminal domain"/>
    <property type="match status" value="1"/>
</dbReference>